<reference evidence="16" key="1">
    <citation type="submission" date="2021-01" db="EMBL/GenBank/DDBJ databases">
        <authorList>
            <person name="Corre E."/>
            <person name="Pelletier E."/>
            <person name="Niang G."/>
            <person name="Scheremetjew M."/>
            <person name="Finn R."/>
            <person name="Kale V."/>
            <person name="Holt S."/>
            <person name="Cochrane G."/>
            <person name="Meng A."/>
            <person name="Brown T."/>
            <person name="Cohen L."/>
        </authorList>
    </citation>
    <scope>NUCLEOTIDE SEQUENCE</scope>
    <source>
        <strain evidence="16">S3</strain>
    </source>
</reference>
<dbReference type="GO" id="GO:0080132">
    <property type="term" value="F:fatty acid 2-hydroxylase activity"/>
    <property type="evidence" value="ECO:0007669"/>
    <property type="project" value="InterPro"/>
</dbReference>
<evidence type="ECO:0000256" key="14">
    <source>
        <dbReference type="SAM" id="Phobius"/>
    </source>
</evidence>
<sequence length="208" mass="24633">MFDSWFFEVNSKTPWYAIPLAYIPISCYLFYMMEGTWLNAILGWVSGVVGWSFTEYMLHRFVFHGEDVFMPYLPKSNLLYVLHFSLHGIHHAFPEDTLRLVFPPLLGHILLYYLFLVPITNNFPAWFSFAFMLGLLQGYQTYDCFHYFLHHSTPAEGTYTKEMKVYHMQHHYKYGLTGFGVSNKFWDFVFGTEIKMKVKPPTSYSKDE</sequence>
<keyword evidence="12 14" id="KW-0472">Membrane</keyword>
<evidence type="ECO:0000256" key="12">
    <source>
        <dbReference type="ARBA" id="ARBA00023136"/>
    </source>
</evidence>
<evidence type="ECO:0000256" key="1">
    <source>
        <dbReference type="ARBA" id="ARBA00001947"/>
    </source>
</evidence>
<proteinExistence type="predicted"/>
<comment type="cofactor">
    <cofactor evidence="1">
        <name>Zn(2+)</name>
        <dbReference type="ChEBI" id="CHEBI:29105"/>
    </cofactor>
</comment>
<evidence type="ECO:0000256" key="10">
    <source>
        <dbReference type="ARBA" id="ARBA00023002"/>
    </source>
</evidence>
<dbReference type="AlphaFoldDB" id="A0A7S3IDP4"/>
<dbReference type="Pfam" id="PF04116">
    <property type="entry name" value="FA_hydroxylase"/>
    <property type="match status" value="1"/>
</dbReference>
<keyword evidence="9 14" id="KW-1133">Transmembrane helix</keyword>
<evidence type="ECO:0000313" key="16">
    <source>
        <dbReference type="EMBL" id="CAE0320676.1"/>
    </source>
</evidence>
<accession>A0A7S3IDP4</accession>
<evidence type="ECO:0000256" key="4">
    <source>
        <dbReference type="ARBA" id="ARBA00022692"/>
    </source>
</evidence>
<dbReference type="GO" id="GO:0005789">
    <property type="term" value="C:endoplasmic reticulum membrane"/>
    <property type="evidence" value="ECO:0007669"/>
    <property type="project" value="UniProtKB-SubCell"/>
</dbReference>
<keyword evidence="6" id="KW-0256">Endoplasmic reticulum</keyword>
<comment type="subcellular location">
    <subcellularLocation>
        <location evidence="2">Endoplasmic reticulum membrane</location>
        <topology evidence="2">Multi-pass membrane protein</topology>
    </subcellularLocation>
</comment>
<keyword evidence="3" id="KW-0444">Lipid biosynthesis</keyword>
<evidence type="ECO:0000256" key="5">
    <source>
        <dbReference type="ARBA" id="ARBA00022723"/>
    </source>
</evidence>
<dbReference type="GO" id="GO:0005506">
    <property type="term" value="F:iron ion binding"/>
    <property type="evidence" value="ECO:0007669"/>
    <property type="project" value="InterPro"/>
</dbReference>
<keyword evidence="7" id="KW-0276">Fatty acid metabolism</keyword>
<dbReference type="InterPro" id="IPR006694">
    <property type="entry name" value="Fatty_acid_hydroxylase"/>
</dbReference>
<evidence type="ECO:0000256" key="8">
    <source>
        <dbReference type="ARBA" id="ARBA00022833"/>
    </source>
</evidence>
<keyword evidence="13" id="KW-0275">Fatty acid biosynthesis</keyword>
<dbReference type="GO" id="GO:0006633">
    <property type="term" value="P:fatty acid biosynthetic process"/>
    <property type="evidence" value="ECO:0007669"/>
    <property type="project" value="UniProtKB-KW"/>
</dbReference>
<evidence type="ECO:0000256" key="2">
    <source>
        <dbReference type="ARBA" id="ARBA00004477"/>
    </source>
</evidence>
<gene>
    <name evidence="16" type="ORF">SINC0208_LOCUS1257</name>
</gene>
<dbReference type="PANTHER" id="PTHR12863:SF1">
    <property type="entry name" value="FATTY ACID 2-HYDROXYLASE"/>
    <property type="match status" value="1"/>
</dbReference>
<evidence type="ECO:0000256" key="9">
    <source>
        <dbReference type="ARBA" id="ARBA00022989"/>
    </source>
</evidence>
<keyword evidence="4 14" id="KW-0812">Transmembrane</keyword>
<feature type="transmembrane region" description="Helical" evidence="14">
    <location>
        <begin position="13"/>
        <end position="31"/>
    </location>
</feature>
<evidence type="ECO:0000256" key="3">
    <source>
        <dbReference type="ARBA" id="ARBA00022516"/>
    </source>
</evidence>
<dbReference type="EMBL" id="HBIH01003058">
    <property type="protein sequence ID" value="CAE0320676.1"/>
    <property type="molecule type" value="Transcribed_RNA"/>
</dbReference>
<feature type="transmembrane region" description="Helical" evidence="14">
    <location>
        <begin position="38"/>
        <end position="58"/>
    </location>
</feature>
<evidence type="ECO:0000256" key="6">
    <source>
        <dbReference type="ARBA" id="ARBA00022824"/>
    </source>
</evidence>
<dbReference type="PANTHER" id="PTHR12863">
    <property type="entry name" value="FATTY ACID HYDROXYLASE"/>
    <property type="match status" value="1"/>
</dbReference>
<evidence type="ECO:0000259" key="15">
    <source>
        <dbReference type="Pfam" id="PF04116"/>
    </source>
</evidence>
<evidence type="ECO:0000256" key="11">
    <source>
        <dbReference type="ARBA" id="ARBA00023098"/>
    </source>
</evidence>
<dbReference type="InterPro" id="IPR014430">
    <property type="entry name" value="Scs7"/>
</dbReference>
<keyword evidence="8" id="KW-0862">Zinc</keyword>
<name>A0A7S3IDP4_9SPIT</name>
<keyword evidence="10" id="KW-0560">Oxidoreductase</keyword>
<feature type="domain" description="Fatty acid hydroxylase" evidence="15">
    <location>
        <begin position="44"/>
        <end position="192"/>
    </location>
</feature>
<evidence type="ECO:0000256" key="13">
    <source>
        <dbReference type="ARBA" id="ARBA00023160"/>
    </source>
</evidence>
<evidence type="ECO:0000256" key="7">
    <source>
        <dbReference type="ARBA" id="ARBA00022832"/>
    </source>
</evidence>
<organism evidence="16">
    <name type="scientific">Strombidium inclinatum</name>
    <dbReference type="NCBI Taxonomy" id="197538"/>
    <lineage>
        <taxon>Eukaryota</taxon>
        <taxon>Sar</taxon>
        <taxon>Alveolata</taxon>
        <taxon>Ciliophora</taxon>
        <taxon>Intramacronucleata</taxon>
        <taxon>Spirotrichea</taxon>
        <taxon>Oligotrichia</taxon>
        <taxon>Strombidiidae</taxon>
        <taxon>Strombidium</taxon>
    </lineage>
</organism>
<protein>
    <recommendedName>
        <fullName evidence="15">Fatty acid hydroxylase domain-containing protein</fullName>
    </recommendedName>
</protein>
<keyword evidence="11" id="KW-0443">Lipid metabolism</keyword>
<keyword evidence="5" id="KW-0479">Metal-binding</keyword>